<organism evidence="1">
    <name type="scientific">Aegilops tauschii</name>
    <name type="common">Tausch's goatgrass</name>
    <name type="synonym">Aegilops squarrosa</name>
    <dbReference type="NCBI Taxonomy" id="37682"/>
    <lineage>
        <taxon>Eukaryota</taxon>
        <taxon>Viridiplantae</taxon>
        <taxon>Streptophyta</taxon>
        <taxon>Embryophyta</taxon>
        <taxon>Tracheophyta</taxon>
        <taxon>Spermatophyta</taxon>
        <taxon>Magnoliopsida</taxon>
        <taxon>Liliopsida</taxon>
        <taxon>Poales</taxon>
        <taxon>Poaceae</taxon>
        <taxon>BOP clade</taxon>
        <taxon>Pooideae</taxon>
        <taxon>Triticodae</taxon>
        <taxon>Triticeae</taxon>
        <taxon>Triticinae</taxon>
        <taxon>Aegilops</taxon>
    </lineage>
</organism>
<name>M8BYU7_AEGTA</name>
<protein>
    <submittedName>
        <fullName evidence="1">Uncharacterized protein</fullName>
    </submittedName>
</protein>
<dbReference type="EnsemblPlants" id="EMT08118">
    <property type="protein sequence ID" value="EMT08118"/>
    <property type="gene ID" value="F775_52407"/>
</dbReference>
<evidence type="ECO:0000313" key="1">
    <source>
        <dbReference type="EnsemblPlants" id="EMT08118"/>
    </source>
</evidence>
<reference evidence="1" key="1">
    <citation type="submission" date="2015-06" db="UniProtKB">
        <authorList>
            <consortium name="EnsemblPlants"/>
        </authorList>
    </citation>
    <scope>IDENTIFICATION</scope>
</reference>
<sequence>MLDLPDLVRSISLPPTSGVAPSGVEANIGVIKCGRRGPRLVGRRRHHLTPGQGVAVTAVRATRSAARAYRGRPGSRRSTGIPRVKISTAIHELKQDSLIRRLLISGSANSFEELCDLRRNYSLANRIVVVGIKRHMIVLGFCFYTFLGPNVYMRCRSKENVVSLGRSIHSILETITFFEARIASTQGALAGVGLSIGYPLEHHLQGSL</sequence>
<proteinExistence type="predicted"/>
<accession>M8BYU7</accession>
<dbReference type="AlphaFoldDB" id="M8BYU7"/>